<accession>A0A2C9UEY2</accession>
<feature type="chain" id="PRO_5012609702" evidence="1">
    <location>
        <begin position="33"/>
        <end position="79"/>
    </location>
</feature>
<protein>
    <submittedName>
        <fullName evidence="2">Uncharacterized protein</fullName>
    </submittedName>
</protein>
<keyword evidence="1" id="KW-0732">Signal</keyword>
<organism evidence="2">
    <name type="scientific">Manihot esculenta</name>
    <name type="common">Cassava</name>
    <name type="synonym">Jatropha manihot</name>
    <dbReference type="NCBI Taxonomy" id="3983"/>
    <lineage>
        <taxon>Eukaryota</taxon>
        <taxon>Viridiplantae</taxon>
        <taxon>Streptophyta</taxon>
        <taxon>Embryophyta</taxon>
        <taxon>Tracheophyta</taxon>
        <taxon>Spermatophyta</taxon>
        <taxon>Magnoliopsida</taxon>
        <taxon>eudicotyledons</taxon>
        <taxon>Gunneridae</taxon>
        <taxon>Pentapetalae</taxon>
        <taxon>rosids</taxon>
        <taxon>fabids</taxon>
        <taxon>Malpighiales</taxon>
        <taxon>Euphorbiaceae</taxon>
        <taxon>Crotonoideae</taxon>
        <taxon>Manihoteae</taxon>
        <taxon>Manihot</taxon>
    </lineage>
</organism>
<evidence type="ECO:0000256" key="1">
    <source>
        <dbReference type="SAM" id="SignalP"/>
    </source>
</evidence>
<reference evidence="2" key="1">
    <citation type="submission" date="2016-02" db="EMBL/GenBank/DDBJ databases">
        <title>WGS assembly of Manihot esculenta.</title>
        <authorList>
            <person name="Bredeson J.V."/>
            <person name="Prochnik S.E."/>
            <person name="Lyons J.B."/>
            <person name="Schmutz J."/>
            <person name="Grimwood J."/>
            <person name="Vrebalov J."/>
            <person name="Bart R.S."/>
            <person name="Amuge T."/>
            <person name="Ferguson M.E."/>
            <person name="Green R."/>
            <person name="Putnam N."/>
            <person name="Stites J."/>
            <person name="Rounsley S."/>
            <person name="Rokhsar D.S."/>
        </authorList>
    </citation>
    <scope>NUCLEOTIDE SEQUENCE [LARGE SCALE GENOMIC DNA]</scope>
    <source>
        <tissue evidence="2">Leaf</tissue>
    </source>
</reference>
<dbReference type="EMBL" id="CM004401">
    <property type="protein sequence ID" value="OAY28600.1"/>
    <property type="molecule type" value="Genomic_DNA"/>
</dbReference>
<name>A0A2C9UEY2_MANES</name>
<dbReference type="AlphaFoldDB" id="A0A2C9UEY2"/>
<sequence length="79" mass="9074">MLVVGSDWRLPACHHYLLWHLKVLLLARTVKGALLTAYPETSNGTLFQAYFMGIHTFHCKRLTVFSFLVNINILKSPMQ</sequence>
<evidence type="ECO:0000313" key="2">
    <source>
        <dbReference type="EMBL" id="OAY28600.1"/>
    </source>
</evidence>
<feature type="signal peptide" evidence="1">
    <location>
        <begin position="1"/>
        <end position="32"/>
    </location>
</feature>
<proteinExistence type="predicted"/>
<gene>
    <name evidence="2" type="ORF">MANES_15G080000</name>
</gene>